<dbReference type="InterPro" id="IPR025714">
    <property type="entry name" value="Methyltranfer_dom"/>
</dbReference>
<dbReference type="PANTHER" id="PTHR43591">
    <property type="entry name" value="METHYLTRANSFERASE"/>
    <property type="match status" value="1"/>
</dbReference>
<feature type="compositionally biased region" description="Basic residues" evidence="1">
    <location>
        <begin position="284"/>
        <end position="295"/>
    </location>
</feature>
<dbReference type="CDD" id="cd02440">
    <property type="entry name" value="AdoMet_MTases"/>
    <property type="match status" value="1"/>
</dbReference>
<keyword evidence="4" id="KW-1185">Reference proteome</keyword>
<proteinExistence type="predicted"/>
<dbReference type="KEGG" id="mpa:MAP_0671"/>
<dbReference type="EMBL" id="AE016958">
    <property type="protein sequence ID" value="AAS02988.1"/>
    <property type="molecule type" value="Genomic_DNA"/>
</dbReference>
<feature type="compositionally biased region" description="Basic and acidic residues" evidence="1">
    <location>
        <begin position="1"/>
        <end position="18"/>
    </location>
</feature>
<dbReference type="Pfam" id="PF13847">
    <property type="entry name" value="Methyltransf_31"/>
    <property type="match status" value="1"/>
</dbReference>
<dbReference type="AlphaFoldDB" id="Q743B4"/>
<name>Q743B4_MYCPA</name>
<dbReference type="SUPFAM" id="SSF53335">
    <property type="entry name" value="S-adenosyl-L-methionine-dependent methyltransferases"/>
    <property type="match status" value="1"/>
</dbReference>
<evidence type="ECO:0000313" key="4">
    <source>
        <dbReference type="Proteomes" id="UP000000580"/>
    </source>
</evidence>
<feature type="domain" description="Methyltransferase" evidence="2">
    <location>
        <begin position="38"/>
        <end position="146"/>
    </location>
</feature>
<evidence type="ECO:0000256" key="1">
    <source>
        <dbReference type="SAM" id="MobiDB-lite"/>
    </source>
</evidence>
<dbReference type="GO" id="GO:0008168">
    <property type="term" value="F:methyltransferase activity"/>
    <property type="evidence" value="ECO:0007669"/>
    <property type="project" value="TreeGrafter"/>
</dbReference>
<sequence>MNDQHRATYTHGHHESVLRSHRRRTAEDSAGYLLAHLTPGLSVLDVGCGPGTITADLAARVAPGQVTAVDQAADVLDVARAEAEQRNLSNVSFGTADVHRLDFADDTFDVVHAHQVLQHLSDPVAALREMRRVCRPGGIVAVRDADYAGFIWYPELPALDLWRDLYRRVARANRGEPDAGRRLLSWARRAGFDDITPTGSLWCYATPETRDWWGGMWADRILHSTVARDLVSLGLAAREQLEEISAAWREWAAAPDGWIAIPHGEIICRASAFSRGTGPESVARRRRRQTGRRPRQSATPPRRCSSRRWLPARGGRRSRRPRRP</sequence>
<dbReference type="STRING" id="262316.MAP_0671"/>
<organism evidence="3 4">
    <name type="scientific">Mycolicibacterium paratuberculosis (strain ATCC BAA-968 / K-10)</name>
    <name type="common">Mycobacterium paratuberculosis</name>
    <dbReference type="NCBI Taxonomy" id="262316"/>
    <lineage>
        <taxon>Bacteria</taxon>
        <taxon>Bacillati</taxon>
        <taxon>Actinomycetota</taxon>
        <taxon>Actinomycetes</taxon>
        <taxon>Mycobacteriales</taxon>
        <taxon>Mycobacteriaceae</taxon>
        <taxon>Mycobacterium</taxon>
        <taxon>Mycobacterium avium complex (MAC)</taxon>
    </lineage>
</organism>
<feature type="region of interest" description="Disordered" evidence="1">
    <location>
        <begin position="276"/>
        <end position="324"/>
    </location>
</feature>
<feature type="region of interest" description="Disordered" evidence="1">
    <location>
        <begin position="1"/>
        <end position="22"/>
    </location>
</feature>
<protein>
    <recommendedName>
        <fullName evidence="2">Methyltransferase domain-containing protein</fullName>
    </recommendedName>
</protein>
<dbReference type="Proteomes" id="UP000000580">
    <property type="component" value="Chromosome"/>
</dbReference>
<evidence type="ECO:0000259" key="2">
    <source>
        <dbReference type="Pfam" id="PF13847"/>
    </source>
</evidence>
<dbReference type="InterPro" id="IPR029063">
    <property type="entry name" value="SAM-dependent_MTases_sf"/>
</dbReference>
<reference evidence="3 4" key="1">
    <citation type="journal article" date="2005" name="Proc. Natl. Acad. Sci. U.S.A.">
        <title>The complete genome sequence of Mycobacterium avium subspecies paratuberculosis.</title>
        <authorList>
            <person name="Li L."/>
            <person name="Bannantine J.P."/>
            <person name="Zhang Q."/>
            <person name="Amonsin A."/>
            <person name="May B.J."/>
            <person name="Alt D."/>
            <person name="Banerji N."/>
            <person name="Kanjilal S."/>
            <person name="Kapur V."/>
        </authorList>
    </citation>
    <scope>NUCLEOTIDE SEQUENCE [LARGE SCALE GENOMIC DNA]</scope>
    <source>
        <strain evidence="4">ATCC BAA-968 / K-10</strain>
    </source>
</reference>
<dbReference type="PANTHER" id="PTHR43591:SF24">
    <property type="entry name" value="2-METHOXY-6-POLYPRENYL-1,4-BENZOQUINOL METHYLASE, MITOCHONDRIAL"/>
    <property type="match status" value="1"/>
</dbReference>
<feature type="compositionally biased region" description="Basic residues" evidence="1">
    <location>
        <begin position="314"/>
        <end position="324"/>
    </location>
</feature>
<dbReference type="eggNOG" id="COG2226">
    <property type="taxonomic scope" value="Bacteria"/>
</dbReference>
<dbReference type="Gene3D" id="3.40.50.150">
    <property type="entry name" value="Vaccinia Virus protein VP39"/>
    <property type="match status" value="1"/>
</dbReference>
<dbReference type="HOGENOM" id="CLU_057148_1_0_11"/>
<evidence type="ECO:0000313" key="3">
    <source>
        <dbReference type="EMBL" id="AAS02988.1"/>
    </source>
</evidence>
<accession>Q743B4</accession>
<gene>
    <name evidence="3" type="ordered locus">MAP_0671</name>
</gene>